<feature type="region of interest" description="Disordered" evidence="1">
    <location>
        <begin position="140"/>
        <end position="166"/>
    </location>
</feature>
<keyword evidence="4" id="KW-1185">Reference proteome</keyword>
<organism evidence="3 4">
    <name type="scientific">Streptomyces sodiiphilus</name>
    <dbReference type="NCBI Taxonomy" id="226217"/>
    <lineage>
        <taxon>Bacteria</taxon>
        <taxon>Bacillati</taxon>
        <taxon>Actinomycetota</taxon>
        <taxon>Actinomycetes</taxon>
        <taxon>Kitasatosporales</taxon>
        <taxon>Streptomycetaceae</taxon>
        <taxon>Streptomyces</taxon>
    </lineage>
</organism>
<dbReference type="InterPro" id="IPR018392">
    <property type="entry name" value="LysM"/>
</dbReference>
<dbReference type="Proteomes" id="UP001501303">
    <property type="component" value="Unassembled WGS sequence"/>
</dbReference>
<evidence type="ECO:0000313" key="3">
    <source>
        <dbReference type="EMBL" id="GAA1920846.1"/>
    </source>
</evidence>
<gene>
    <name evidence="3" type="ORF">GCM10009716_31870</name>
</gene>
<dbReference type="RefSeq" id="WP_344262854.1">
    <property type="nucleotide sequence ID" value="NZ_BAAAMJ010000031.1"/>
</dbReference>
<comment type="caution">
    <text evidence="3">The sequence shown here is derived from an EMBL/GenBank/DDBJ whole genome shotgun (WGS) entry which is preliminary data.</text>
</comment>
<feature type="region of interest" description="Disordered" evidence="1">
    <location>
        <begin position="359"/>
        <end position="381"/>
    </location>
</feature>
<proteinExistence type="predicted"/>
<sequence length="1253" mass="133136">MTGGPEGTGCGCGCDGRFDGRPPAPAGNPPGQDALARRVGDYGQFLDAMLGRLAGPAHPALHGLTVRTPDDPAVGLLDTWAVLGDLLTFHSERIADEGCLRTARDPESLALLGGLTGYRPRPGVAAGVFLAYSLDHDPRQGPDRPVVIPRGSRSQSVPGAGEEPQSFETVEDLTARWSWNDLRVRQRRPCRLTAAGLAGRGRLHLAGTANNVRPGDHLLYVFSAEQSAGPEQRVLLPVSGVRVDRETGVTVVSLPGGTLVSLEQLREELAAWITDTAGGPHPRPAGSPLIEEFDEQELAPLRAELDLLDTPTGFSRRLDHTVERLDEAQELAAEYPEVLAWFTGLKTRLIELQDRAAVLEPPQPEPDGGGPGPEPPPAADAATAALGSLLPALRTSAPRLPRGARELARDPHSIYAPGSDTGARLLTALDPRLADGLYEAWRRVDVTEPLALREVLAMRVTATPFGATAPLRPVLDGSGRVVRYEDWALTGSRLLTWRVTFEDAGESGPVPARADFLYVEAGGSVRRDRSLPFTGTFDFGPGRVRLTTHEPPAEGEEPSGQEPGVTAELLGDLPGRVLFVSRPEAGGRIRVTVGNGEVFERLLAPGEEHRTEQGDFEVTVRRPAEGEGEGEGDGPVTVEISLSSRLELTSRNVLALDAVHDGIAPGSWVVVQRPGKGTGLIPGDGNLALVVTRVASARVVSQANYGITGKVTELTLESPWLDEEDVLLSHIRGTTVLARGDALSLADEPVEEEVSGNEIELAEMYDGLTPGRWITVTGERADIPRTEGVRGAETAMIAAVRQDVDPSLPGDTVHTTLTLSADLAHRYRREGLRIHGNVVRATHGASRDEAIGSGDAGLAGQTFALWQGPLTWLADDSPRGAASTLEIHVDGVRRHEVEGLAGHGPHDQVFVTGETGDGRTTVTFGDGVHGARLPTGEENVRARYRVGLGKDANVPAERITQPTSRPLGVSGVTNPQPATGGADPDGPGLLRRNIPLAVSALDRLVSVSDYADFARTRAAIGRASAALLSDGRRRVMHVTVAGVDDVPLTEDSDAVRHLHTALTAHGGSRLPVRVAVRELVLLLLVAGVRVDPDHRWEDVEPRLRAVLLERLGPPGRDLGRPARLSRVLAAAHTVPGVDSLEVRAFTGVPASLTPDGLRDLADRLDEPLPVVPALPARFAEDIHRVCGEAETLTSVAARYGLPVAALLRLNPGITGTGPLEKGSTVVTFRGIRPAQLAVFSPEVADTLILTEIR</sequence>
<dbReference type="InterPro" id="IPR011749">
    <property type="entry name" value="CHP02243"/>
</dbReference>
<dbReference type="PROSITE" id="PS51782">
    <property type="entry name" value="LYSM"/>
    <property type="match status" value="1"/>
</dbReference>
<dbReference type="NCBIfam" id="TIGR02243">
    <property type="entry name" value="putative baseplate assembly protein"/>
    <property type="match status" value="1"/>
</dbReference>
<protein>
    <recommendedName>
        <fullName evidence="2">LysM domain-containing protein</fullName>
    </recommendedName>
</protein>
<feature type="domain" description="LysM" evidence="2">
    <location>
        <begin position="1181"/>
        <end position="1227"/>
    </location>
</feature>
<feature type="compositionally biased region" description="Low complexity" evidence="1">
    <location>
        <begin position="975"/>
        <end position="988"/>
    </location>
</feature>
<dbReference type="EMBL" id="BAAAMJ010000031">
    <property type="protein sequence ID" value="GAA1920846.1"/>
    <property type="molecule type" value="Genomic_DNA"/>
</dbReference>
<evidence type="ECO:0000259" key="2">
    <source>
        <dbReference type="PROSITE" id="PS51782"/>
    </source>
</evidence>
<dbReference type="Pfam" id="PF01476">
    <property type="entry name" value="LysM"/>
    <property type="match status" value="1"/>
</dbReference>
<feature type="region of interest" description="Disordered" evidence="1">
    <location>
        <begin position="961"/>
        <end position="988"/>
    </location>
</feature>
<name>A0ABP5AWY5_9ACTN</name>
<accession>A0ABP5AWY5</accession>
<reference evidence="4" key="1">
    <citation type="journal article" date="2019" name="Int. J. Syst. Evol. Microbiol.">
        <title>The Global Catalogue of Microorganisms (GCM) 10K type strain sequencing project: providing services to taxonomists for standard genome sequencing and annotation.</title>
        <authorList>
            <consortium name="The Broad Institute Genomics Platform"/>
            <consortium name="The Broad Institute Genome Sequencing Center for Infectious Disease"/>
            <person name="Wu L."/>
            <person name="Ma J."/>
        </authorList>
    </citation>
    <scope>NUCLEOTIDE SEQUENCE [LARGE SCALE GENOMIC DNA]</scope>
    <source>
        <strain evidence="4">JCM 13581</strain>
    </source>
</reference>
<evidence type="ECO:0000256" key="1">
    <source>
        <dbReference type="SAM" id="MobiDB-lite"/>
    </source>
</evidence>
<evidence type="ECO:0000313" key="4">
    <source>
        <dbReference type="Proteomes" id="UP001501303"/>
    </source>
</evidence>
<dbReference type="CDD" id="cd00118">
    <property type="entry name" value="LysM"/>
    <property type="match status" value="1"/>
</dbReference>
<feature type="region of interest" description="Disordered" evidence="1">
    <location>
        <begin position="541"/>
        <end position="564"/>
    </location>
</feature>